<dbReference type="EMBL" id="CP029822">
    <property type="protein sequence ID" value="AZS51811.1"/>
    <property type="molecule type" value="Genomic_DNA"/>
</dbReference>
<dbReference type="InterPro" id="IPR011545">
    <property type="entry name" value="DEAD/DEAH_box_helicase_dom"/>
</dbReference>
<dbReference type="InterPro" id="IPR001650">
    <property type="entry name" value="Helicase_C-like"/>
</dbReference>
<feature type="region of interest" description="Disordered" evidence="7">
    <location>
        <begin position="384"/>
        <end position="436"/>
    </location>
</feature>
<dbReference type="Proteomes" id="UP000273143">
    <property type="component" value="Chromosome"/>
</dbReference>
<dbReference type="PROSITE" id="PS51194">
    <property type="entry name" value="HELICASE_CTER"/>
    <property type="match status" value="1"/>
</dbReference>
<dbReference type="GO" id="GO:0016787">
    <property type="term" value="F:hydrolase activity"/>
    <property type="evidence" value="ECO:0007669"/>
    <property type="project" value="UniProtKB-KW"/>
</dbReference>
<evidence type="ECO:0000256" key="4">
    <source>
        <dbReference type="ARBA" id="ARBA00022840"/>
    </source>
</evidence>
<dbReference type="Pfam" id="PF00270">
    <property type="entry name" value="DEAD"/>
    <property type="match status" value="1"/>
</dbReference>
<comment type="similarity">
    <text evidence="5">Belongs to the DEAD box helicase family.</text>
</comment>
<dbReference type="GO" id="GO:0005829">
    <property type="term" value="C:cytosol"/>
    <property type="evidence" value="ECO:0007669"/>
    <property type="project" value="TreeGrafter"/>
</dbReference>
<dbReference type="PANTHER" id="PTHR47959:SF3">
    <property type="entry name" value="ATP-DEPENDENT RNA HELICASE SRMB"/>
    <property type="match status" value="1"/>
</dbReference>
<name>A0A3Q9JMN7_9GAMM</name>
<dbReference type="SMART" id="SM00490">
    <property type="entry name" value="HELICc"/>
    <property type="match status" value="1"/>
</dbReference>
<dbReference type="PANTHER" id="PTHR47959">
    <property type="entry name" value="ATP-DEPENDENT RNA HELICASE RHLE-RELATED"/>
    <property type="match status" value="1"/>
</dbReference>
<evidence type="ECO:0000256" key="7">
    <source>
        <dbReference type="SAM" id="MobiDB-lite"/>
    </source>
</evidence>
<evidence type="ECO:0000313" key="11">
    <source>
        <dbReference type="EMBL" id="AZS51811.1"/>
    </source>
</evidence>
<feature type="domain" description="Helicase C-terminal" evidence="9">
    <location>
        <begin position="235"/>
        <end position="381"/>
    </location>
</feature>
<dbReference type="InterPro" id="IPR014001">
    <property type="entry name" value="Helicase_ATP-bd"/>
</dbReference>
<dbReference type="PROSITE" id="PS51195">
    <property type="entry name" value="Q_MOTIF"/>
    <property type="match status" value="1"/>
</dbReference>
<feature type="short sequence motif" description="Q motif" evidence="6">
    <location>
        <begin position="4"/>
        <end position="32"/>
    </location>
</feature>
<keyword evidence="4" id="KW-0067">ATP-binding</keyword>
<feature type="domain" description="DEAD-box RNA helicase Q" evidence="10">
    <location>
        <begin position="4"/>
        <end position="32"/>
    </location>
</feature>
<evidence type="ECO:0000259" key="9">
    <source>
        <dbReference type="PROSITE" id="PS51194"/>
    </source>
</evidence>
<keyword evidence="1" id="KW-0547">Nucleotide-binding</keyword>
<dbReference type="InterPro" id="IPR050079">
    <property type="entry name" value="DEAD_box_RNA_helicase"/>
</dbReference>
<dbReference type="Gene3D" id="3.40.50.300">
    <property type="entry name" value="P-loop containing nucleotide triphosphate hydrolases"/>
    <property type="match status" value="2"/>
</dbReference>
<evidence type="ECO:0000259" key="10">
    <source>
        <dbReference type="PROSITE" id="PS51195"/>
    </source>
</evidence>
<accession>A0A3Q9JMN7</accession>
<dbReference type="AlphaFoldDB" id="A0A3Q9JMN7"/>
<dbReference type="InterPro" id="IPR044742">
    <property type="entry name" value="DEAD/DEAH_RhlB"/>
</dbReference>
<dbReference type="InterPro" id="IPR014014">
    <property type="entry name" value="RNA_helicase_DEAD_Q_motif"/>
</dbReference>
<dbReference type="SMART" id="SM00487">
    <property type="entry name" value="DEXDc"/>
    <property type="match status" value="1"/>
</dbReference>
<protein>
    <submittedName>
        <fullName evidence="11">DEAD/DEAH box helicase</fullName>
    </submittedName>
</protein>
<keyword evidence="3 11" id="KW-0347">Helicase</keyword>
<dbReference type="SUPFAM" id="SSF52540">
    <property type="entry name" value="P-loop containing nucleoside triphosphate hydrolases"/>
    <property type="match status" value="1"/>
</dbReference>
<evidence type="ECO:0000256" key="2">
    <source>
        <dbReference type="ARBA" id="ARBA00022801"/>
    </source>
</evidence>
<dbReference type="CDD" id="cd18787">
    <property type="entry name" value="SF2_C_DEAD"/>
    <property type="match status" value="1"/>
</dbReference>
<keyword evidence="2" id="KW-0378">Hydrolase</keyword>
<organism evidence="11 12">
    <name type="scientific">Entomomonas moraniae</name>
    <dbReference type="NCBI Taxonomy" id="2213226"/>
    <lineage>
        <taxon>Bacteria</taxon>
        <taxon>Pseudomonadati</taxon>
        <taxon>Pseudomonadota</taxon>
        <taxon>Gammaproteobacteria</taxon>
        <taxon>Pseudomonadales</taxon>
        <taxon>Pseudomonadaceae</taxon>
        <taxon>Entomomonas</taxon>
    </lineage>
</organism>
<evidence type="ECO:0000256" key="3">
    <source>
        <dbReference type="ARBA" id="ARBA00022806"/>
    </source>
</evidence>
<gene>
    <name evidence="11" type="ORF">DM558_14010</name>
</gene>
<keyword evidence="12" id="KW-1185">Reference proteome</keyword>
<dbReference type="KEGG" id="emo:DM558_14010"/>
<sequence length="436" mass="49149">MSTIMFEQFKLNERLLKSLNQLSLTKPTTIQEKVIPLAMQGNDLFITAQTGTGKTLSYILPSLNNLLENTQPGKGLQVLIILPTRELALQTQKVLQQIARYTFFESLLVTGGEGLQNQAAKLRKNPDIIVGTPGRLIEQWEKKQFSLETLQTLILDETDRILDMGFGDDVNTLIENCPSTRQTLLLSATKGDEALENLINKIAPHATEIHLETDVPHQNITQQVIFADNTAHKERLVEWLLANENHQKVVIFTNTRQQANLLSETFIATQIKHTVLHSDKTADERKQIIHQLNQKHNIILIATDVAARGIDIPLLDLVINFDIPTTADEYTHRIGRTGRMENLGLAISLVIPTDWKNYTNIKKSKNNSIEERVITPLLGKFQGEKTAPAYRSPAKTDKKPVPQKNHTQKNSKPDKTKIHRSKLVSEDGFAPLKKKK</sequence>
<dbReference type="GO" id="GO:0003676">
    <property type="term" value="F:nucleic acid binding"/>
    <property type="evidence" value="ECO:0007669"/>
    <property type="project" value="InterPro"/>
</dbReference>
<reference evidence="12" key="1">
    <citation type="submission" date="2018-06" db="EMBL/GenBank/DDBJ databases">
        <title>Complete genome of Pseudomonas insecticola strain QZS01.</title>
        <authorList>
            <person name="Wang J."/>
            <person name="Su Q."/>
        </authorList>
    </citation>
    <scope>NUCLEOTIDE SEQUENCE [LARGE SCALE GENOMIC DNA]</scope>
    <source>
        <strain evidence="12">QZS01</strain>
    </source>
</reference>
<feature type="domain" description="Helicase ATP-binding" evidence="8">
    <location>
        <begin position="35"/>
        <end position="208"/>
    </location>
</feature>
<dbReference type="GO" id="GO:0005524">
    <property type="term" value="F:ATP binding"/>
    <property type="evidence" value="ECO:0007669"/>
    <property type="project" value="UniProtKB-KW"/>
</dbReference>
<evidence type="ECO:0000259" key="8">
    <source>
        <dbReference type="PROSITE" id="PS51192"/>
    </source>
</evidence>
<proteinExistence type="inferred from homology"/>
<evidence type="ECO:0000313" key="12">
    <source>
        <dbReference type="Proteomes" id="UP000273143"/>
    </source>
</evidence>
<evidence type="ECO:0000256" key="6">
    <source>
        <dbReference type="PROSITE-ProRule" id="PRU00552"/>
    </source>
</evidence>
<dbReference type="InterPro" id="IPR027417">
    <property type="entry name" value="P-loop_NTPase"/>
</dbReference>
<dbReference type="Pfam" id="PF00271">
    <property type="entry name" value="Helicase_C"/>
    <property type="match status" value="1"/>
</dbReference>
<evidence type="ECO:0000256" key="1">
    <source>
        <dbReference type="ARBA" id="ARBA00022741"/>
    </source>
</evidence>
<dbReference type="PROSITE" id="PS51192">
    <property type="entry name" value="HELICASE_ATP_BIND_1"/>
    <property type="match status" value="1"/>
</dbReference>
<dbReference type="GO" id="GO:0003724">
    <property type="term" value="F:RNA helicase activity"/>
    <property type="evidence" value="ECO:0007669"/>
    <property type="project" value="InterPro"/>
</dbReference>
<evidence type="ECO:0000256" key="5">
    <source>
        <dbReference type="ARBA" id="ARBA00038437"/>
    </source>
</evidence>
<dbReference type="CDD" id="cd00268">
    <property type="entry name" value="DEADc"/>
    <property type="match status" value="1"/>
</dbReference>